<name>A0A919EQV2_STRFL</name>
<dbReference type="InterPro" id="IPR000182">
    <property type="entry name" value="GNAT_dom"/>
</dbReference>
<reference evidence="2" key="1">
    <citation type="journal article" date="2014" name="Int. J. Syst. Evol. Microbiol.">
        <title>Complete genome sequence of Corynebacterium casei LMG S-19264T (=DSM 44701T), isolated from a smear-ripened cheese.</title>
        <authorList>
            <consortium name="US DOE Joint Genome Institute (JGI-PGF)"/>
            <person name="Walter F."/>
            <person name="Albersmeier A."/>
            <person name="Kalinowski J."/>
            <person name="Ruckert C."/>
        </authorList>
    </citation>
    <scope>NUCLEOTIDE SEQUENCE</scope>
    <source>
        <strain evidence="2">JCM 4122</strain>
    </source>
</reference>
<proteinExistence type="predicted"/>
<dbReference type="InterPro" id="IPR016181">
    <property type="entry name" value="Acyl_CoA_acyltransferase"/>
</dbReference>
<evidence type="ECO:0000313" key="3">
    <source>
        <dbReference type="Proteomes" id="UP000632849"/>
    </source>
</evidence>
<dbReference type="Proteomes" id="UP000632849">
    <property type="component" value="Unassembled WGS sequence"/>
</dbReference>
<dbReference type="AlphaFoldDB" id="A0A919EQV2"/>
<dbReference type="PROSITE" id="PS51186">
    <property type="entry name" value="GNAT"/>
    <property type="match status" value="1"/>
</dbReference>
<protein>
    <recommendedName>
        <fullName evidence="1">N-acetyltransferase domain-containing protein</fullName>
    </recommendedName>
</protein>
<organism evidence="2 3">
    <name type="scientific">Streptomyces filamentosus</name>
    <name type="common">Streptomyces roseosporus</name>
    <dbReference type="NCBI Taxonomy" id="67294"/>
    <lineage>
        <taxon>Bacteria</taxon>
        <taxon>Bacillati</taxon>
        <taxon>Actinomycetota</taxon>
        <taxon>Actinomycetes</taxon>
        <taxon>Kitasatosporales</taxon>
        <taxon>Streptomycetaceae</taxon>
        <taxon>Streptomyces</taxon>
    </lineage>
</organism>
<dbReference type="CDD" id="cd04301">
    <property type="entry name" value="NAT_SF"/>
    <property type="match status" value="1"/>
</dbReference>
<gene>
    <name evidence="2" type="ORF">GCM10017667_53400</name>
</gene>
<accession>A0A919EQV2</accession>
<dbReference type="Gene3D" id="3.40.630.30">
    <property type="match status" value="1"/>
</dbReference>
<evidence type="ECO:0000313" key="2">
    <source>
        <dbReference type="EMBL" id="GHG13042.1"/>
    </source>
</evidence>
<evidence type="ECO:0000259" key="1">
    <source>
        <dbReference type="PROSITE" id="PS51186"/>
    </source>
</evidence>
<sequence>MTHPVPGPPTAAAATARAATPHDAAEIARLRSDLILSEPLDTAWLATCRDQIAARLQPGGDARACVIDAPAGGLAACALAFIHPVLPAPNYPRGLAARIHAVATEPAHRHQGFARAALTALLKCLEGEGVTLYELHTSEMAAPLYEQLGFRRDRALMRMTRIPPARPQTAS</sequence>
<dbReference type="GO" id="GO:0016747">
    <property type="term" value="F:acyltransferase activity, transferring groups other than amino-acyl groups"/>
    <property type="evidence" value="ECO:0007669"/>
    <property type="project" value="InterPro"/>
</dbReference>
<reference evidence="2" key="2">
    <citation type="submission" date="2020-09" db="EMBL/GenBank/DDBJ databases">
        <authorList>
            <person name="Sun Q."/>
            <person name="Ohkuma M."/>
        </authorList>
    </citation>
    <scope>NUCLEOTIDE SEQUENCE</scope>
    <source>
        <strain evidence="2">JCM 4122</strain>
    </source>
</reference>
<comment type="caution">
    <text evidence="2">The sequence shown here is derived from an EMBL/GenBank/DDBJ whole genome shotgun (WGS) entry which is preliminary data.</text>
</comment>
<keyword evidence="3" id="KW-1185">Reference proteome</keyword>
<dbReference type="RefSeq" id="WP_190043247.1">
    <property type="nucleotide sequence ID" value="NZ_BNBE01000002.1"/>
</dbReference>
<dbReference type="SUPFAM" id="SSF55729">
    <property type="entry name" value="Acyl-CoA N-acyltransferases (Nat)"/>
    <property type="match status" value="1"/>
</dbReference>
<feature type="domain" description="N-acetyltransferase" evidence="1">
    <location>
        <begin position="14"/>
        <end position="169"/>
    </location>
</feature>
<dbReference type="EMBL" id="BNBE01000002">
    <property type="protein sequence ID" value="GHG13042.1"/>
    <property type="molecule type" value="Genomic_DNA"/>
</dbReference>
<dbReference type="Pfam" id="PF13508">
    <property type="entry name" value="Acetyltransf_7"/>
    <property type="match status" value="1"/>
</dbReference>